<dbReference type="SMART" id="SM00209">
    <property type="entry name" value="TSP1"/>
    <property type="match status" value="6"/>
</dbReference>
<name>A0A1Z5J611_FISSO</name>
<gene>
    <name evidence="4" type="ORF">FisN_6Lh190</name>
</gene>
<sequence length="576" mass="63828">MKGSFLFPFSLFTYTLRLFPAWGQETDTLSNWSGWEVRTPCCGGFQTKVRTCLVEGACTGPSELNFTCSPEDESCGNGGWSAWENITVCCEQVQVQTRTCFQENCEGSSAQVVACSREDVCYSASTTTCTVADPFFSSEDILYETLDECCAAEFSANNNTCLPMEQGDDEEEKWSDWSDYTPCCNNRQSRNRTCIDPDGIDCDGLAFEEINCSPNTCNIVIVVDGWSEFSEWTECCNGTQTRSRTCNNSETESNVIVECDGEATENQTCFPDTCISVVDGNWSEWGDWSDCCYGVQSRNRTCDNPPPAAGGADCQGEALEETACAPDTCRETAAIARWSEWSDWGPCCNGTQQRFRDCEVLVTSNFSDKSSCEGPFMEEETCSVDTCNSTTTNSSGWGEFGEWSVCCFGMQNRVRACENPPCSGTFFEEQECTRDDASDQCFFPISSTRKCEVLVDVAILSTTQSLYENMEICCARHFPTTYDACLASNISTTEVTWGNWTEWNDCCFGKQSRYRTCLKAPCDGSPLEERSCSPDACGLDDPFSDTDSSNGGALLLLPRSGKHFLFLTLLLLRYLN</sequence>
<feature type="signal peptide" evidence="3">
    <location>
        <begin position="1"/>
        <end position="23"/>
    </location>
</feature>
<evidence type="ECO:0000313" key="5">
    <source>
        <dbReference type="Proteomes" id="UP000198406"/>
    </source>
</evidence>
<evidence type="ECO:0000256" key="3">
    <source>
        <dbReference type="SAM" id="SignalP"/>
    </source>
</evidence>
<dbReference type="SUPFAM" id="SSF82895">
    <property type="entry name" value="TSP-1 type 1 repeat"/>
    <property type="match status" value="5"/>
</dbReference>
<dbReference type="FunFam" id="2.20.100.10:FF:000001">
    <property type="entry name" value="semaphorin-5A isoform X1"/>
    <property type="match status" value="1"/>
</dbReference>
<evidence type="ECO:0000313" key="4">
    <source>
        <dbReference type="EMBL" id="GAX09434.1"/>
    </source>
</evidence>
<keyword evidence="1" id="KW-0677">Repeat</keyword>
<accession>A0A1Z5J611</accession>
<evidence type="ECO:0000256" key="2">
    <source>
        <dbReference type="ARBA" id="ARBA00023157"/>
    </source>
</evidence>
<organism evidence="4 5">
    <name type="scientific">Fistulifera solaris</name>
    <name type="common">Oleaginous diatom</name>
    <dbReference type="NCBI Taxonomy" id="1519565"/>
    <lineage>
        <taxon>Eukaryota</taxon>
        <taxon>Sar</taxon>
        <taxon>Stramenopiles</taxon>
        <taxon>Ochrophyta</taxon>
        <taxon>Bacillariophyta</taxon>
        <taxon>Bacillariophyceae</taxon>
        <taxon>Bacillariophycidae</taxon>
        <taxon>Naviculales</taxon>
        <taxon>Naviculaceae</taxon>
        <taxon>Fistulifera</taxon>
    </lineage>
</organism>
<dbReference type="PANTHER" id="PTHR22906:SF21">
    <property type="entry name" value="SEMA DOMAIN-CONTAINING PROTEIN"/>
    <property type="match status" value="1"/>
</dbReference>
<dbReference type="InterPro" id="IPR052065">
    <property type="entry name" value="Compl_asym_regulator"/>
</dbReference>
<proteinExistence type="predicted"/>
<comment type="caution">
    <text evidence="4">The sequence shown here is derived from an EMBL/GenBank/DDBJ whole genome shotgun (WGS) entry which is preliminary data.</text>
</comment>
<dbReference type="InParanoid" id="A0A1Z5J611"/>
<dbReference type="InterPro" id="IPR000884">
    <property type="entry name" value="TSP1_rpt"/>
</dbReference>
<keyword evidence="5" id="KW-1185">Reference proteome</keyword>
<dbReference type="Pfam" id="PF00090">
    <property type="entry name" value="TSP_1"/>
    <property type="match status" value="3"/>
</dbReference>
<dbReference type="Proteomes" id="UP000198406">
    <property type="component" value="Unassembled WGS sequence"/>
</dbReference>
<dbReference type="OrthoDB" id="347314at2759"/>
<dbReference type="PROSITE" id="PS50092">
    <property type="entry name" value="TSP1"/>
    <property type="match status" value="6"/>
</dbReference>
<dbReference type="InterPro" id="IPR036383">
    <property type="entry name" value="TSP1_rpt_sf"/>
</dbReference>
<keyword evidence="3" id="KW-0732">Signal</keyword>
<dbReference type="Gene3D" id="2.20.100.10">
    <property type="entry name" value="Thrombospondin type-1 (TSP1) repeat"/>
    <property type="match status" value="2"/>
</dbReference>
<reference evidence="4 5" key="1">
    <citation type="journal article" date="2015" name="Plant Cell">
        <title>Oil accumulation by the oleaginous diatom Fistulifera solaris as revealed by the genome and transcriptome.</title>
        <authorList>
            <person name="Tanaka T."/>
            <person name="Maeda Y."/>
            <person name="Veluchamy A."/>
            <person name="Tanaka M."/>
            <person name="Abida H."/>
            <person name="Marechal E."/>
            <person name="Bowler C."/>
            <person name="Muto M."/>
            <person name="Sunaga Y."/>
            <person name="Tanaka M."/>
            <person name="Yoshino T."/>
            <person name="Taniguchi T."/>
            <person name="Fukuda Y."/>
            <person name="Nemoto M."/>
            <person name="Matsumoto M."/>
            <person name="Wong P.S."/>
            <person name="Aburatani S."/>
            <person name="Fujibuchi W."/>
        </authorList>
    </citation>
    <scope>NUCLEOTIDE SEQUENCE [LARGE SCALE GENOMIC DNA]</scope>
    <source>
        <strain evidence="4 5">JPCC DA0580</strain>
    </source>
</reference>
<dbReference type="EMBL" id="BDSP01000007">
    <property type="protein sequence ID" value="GAX09434.1"/>
    <property type="molecule type" value="Genomic_DNA"/>
</dbReference>
<dbReference type="PANTHER" id="PTHR22906">
    <property type="entry name" value="PROPERDIN"/>
    <property type="match status" value="1"/>
</dbReference>
<protein>
    <submittedName>
        <fullName evidence="4">Semaphorin 5</fullName>
    </submittedName>
</protein>
<keyword evidence="2" id="KW-1015">Disulfide bond</keyword>
<evidence type="ECO:0000256" key="1">
    <source>
        <dbReference type="ARBA" id="ARBA00022737"/>
    </source>
</evidence>
<feature type="chain" id="PRO_5012351325" evidence="3">
    <location>
        <begin position="24"/>
        <end position="576"/>
    </location>
</feature>
<dbReference type="AlphaFoldDB" id="A0A1Z5J611"/>
<dbReference type="PRINTS" id="PR01705">
    <property type="entry name" value="TSP1REPEAT"/>
</dbReference>